<name>A0A4Q5MV57_9MICO</name>
<sequence length="307" mass="33624">MVMDMLPTVTVIIPVRDGAAGLALCLAALARQTYPRELLEVIVVDNGSIEDLSLALPADQRFTMIREDRPGSYAARNAGLARATGAVLAFTDGDCVPVRDWISAGVEQLSAEPRPDAIGGAINVTFPRGRPSNGPQHFEDVQGFPQRRYVEELNFSATANLMVWREAFNRVGLFDAGLRSGGDLNWGRRLVAGGGSLRYCEGAVVDHPARETWGELGRKTIRVAQGLADQRAEHDRTAPRVVRDVVHEVRTAVSIWWRVWQQPRPEGARAKAQFAAATSYVRLLRARLRIQDGIRSRGAATAPRPAD</sequence>
<dbReference type="Gene3D" id="3.90.550.10">
    <property type="entry name" value="Spore Coat Polysaccharide Biosynthesis Protein SpsA, Chain A"/>
    <property type="match status" value="1"/>
</dbReference>
<organism evidence="2 3">
    <name type="scientific">Pengzhenrongella frigida</name>
    <dbReference type="NCBI Taxonomy" id="1259133"/>
    <lineage>
        <taxon>Bacteria</taxon>
        <taxon>Bacillati</taxon>
        <taxon>Actinomycetota</taxon>
        <taxon>Actinomycetes</taxon>
        <taxon>Micrococcales</taxon>
        <taxon>Pengzhenrongella</taxon>
    </lineage>
</organism>
<dbReference type="InterPro" id="IPR029044">
    <property type="entry name" value="Nucleotide-diphossugar_trans"/>
</dbReference>
<evidence type="ECO:0000259" key="1">
    <source>
        <dbReference type="Pfam" id="PF00535"/>
    </source>
</evidence>
<reference evidence="2 3" key="1">
    <citation type="submission" date="2019-01" db="EMBL/GenBank/DDBJ databases">
        <title>Novel species of Cellulomonas.</title>
        <authorList>
            <person name="Liu Q."/>
            <person name="Xin Y.-H."/>
        </authorList>
    </citation>
    <scope>NUCLEOTIDE SEQUENCE [LARGE SCALE GENOMIC DNA]</scope>
    <source>
        <strain evidence="2 3">HLT2-17</strain>
    </source>
</reference>
<feature type="domain" description="Glycosyltransferase 2-like" evidence="1">
    <location>
        <begin position="10"/>
        <end position="155"/>
    </location>
</feature>
<dbReference type="InterPro" id="IPR050834">
    <property type="entry name" value="Glycosyltransf_2"/>
</dbReference>
<gene>
    <name evidence="2" type="ORF">EUA98_19040</name>
</gene>
<proteinExistence type="predicted"/>
<dbReference type="OrthoDB" id="3180470at2"/>
<dbReference type="PANTHER" id="PTHR43685">
    <property type="entry name" value="GLYCOSYLTRANSFERASE"/>
    <property type="match status" value="1"/>
</dbReference>
<keyword evidence="3" id="KW-1185">Reference proteome</keyword>
<dbReference type="SUPFAM" id="SSF53448">
    <property type="entry name" value="Nucleotide-diphospho-sugar transferases"/>
    <property type="match status" value="1"/>
</dbReference>
<evidence type="ECO:0000313" key="2">
    <source>
        <dbReference type="EMBL" id="RYV49390.1"/>
    </source>
</evidence>
<dbReference type="AlphaFoldDB" id="A0A4Q5MV57"/>
<accession>A0A4Q5MV57</accession>
<keyword evidence="2" id="KW-0808">Transferase</keyword>
<dbReference type="Pfam" id="PF00535">
    <property type="entry name" value="Glycos_transf_2"/>
    <property type="match status" value="1"/>
</dbReference>
<evidence type="ECO:0000313" key="3">
    <source>
        <dbReference type="Proteomes" id="UP000293764"/>
    </source>
</evidence>
<comment type="caution">
    <text evidence="2">The sequence shown here is derived from an EMBL/GenBank/DDBJ whole genome shotgun (WGS) entry which is preliminary data.</text>
</comment>
<dbReference type="Proteomes" id="UP000293764">
    <property type="component" value="Unassembled WGS sequence"/>
</dbReference>
<protein>
    <submittedName>
        <fullName evidence="2">Glycosyltransferase</fullName>
    </submittedName>
</protein>
<dbReference type="PANTHER" id="PTHR43685:SF2">
    <property type="entry name" value="GLYCOSYLTRANSFERASE 2-LIKE DOMAIN-CONTAINING PROTEIN"/>
    <property type="match status" value="1"/>
</dbReference>
<dbReference type="GO" id="GO:0016740">
    <property type="term" value="F:transferase activity"/>
    <property type="evidence" value="ECO:0007669"/>
    <property type="project" value="UniProtKB-KW"/>
</dbReference>
<dbReference type="InterPro" id="IPR001173">
    <property type="entry name" value="Glyco_trans_2-like"/>
</dbReference>
<dbReference type="EMBL" id="SDWW01000082">
    <property type="protein sequence ID" value="RYV49390.1"/>
    <property type="molecule type" value="Genomic_DNA"/>
</dbReference>